<feature type="region of interest" description="Disordered" evidence="2">
    <location>
        <begin position="1"/>
        <end position="22"/>
    </location>
</feature>
<sequence length="767" mass="85400">MSSPKEEGDYQHVSPLRKSSPIINIKKKLSVPALNFSKTPCLQKPLSSSPPSTVSTPTSSLLSSSFEFQAQELESPIVVPKPQQVSSGPSSTSSGSSSPKTSVTPQSLKQRTTSGGKLGSAGPKPLPMTFNMKIGEELTEIKNTLNDLKYRSKNNNSALVALNENLNKFNEHFRKDEQGHVQLQGQLGQLLASGNIVTTVGATSSIVDGISNGQVYEKLSELESRIAQVSDKLRVLGIESKTSLIKLQELVDEQETGSNYTSLYRSGGNNNSSAGNSSTDSGEVADRVSEIIDTKFKDVKHNLVSIQEQMSAISTLEESIVKTLTRSFQSQLTENLDLTVDKVTAFSLNPNLAPAFDEDMISGLIQKQLADVISRVDDKFQHDAEIKTGMESWKNDQSKSSDNIVKAVKDLKSETKKLLQDQSRQQKEFQFQQQQLQLEYQQKSNEVEKKTAKHLITVDDMKSFNTEVSEKIGSLSSKLLSIEKSIANEKLLVYEDKEKESLIIKSETLQNQLESVKSQLAERRIQFEQVQKSKEELDTQQKLSQTQLINEQDSRRILETQLLDTQTRSNALQSKLSDKTVEAVKLQAENDKLKAELLQKEKDSQTELEKQNKLLEKLQSENEELKKQVEYESGLLTVKYKLKTQVGNLKQVKKQYQSLLLSKENLVNELGYLREIEERAIREKFQVIVNETLKNLNMSGVDGVSNDSSSGGGNIKTKNSKGLLLDMANSVRLADADGENYNDFDSNKENKLVAGISVTKRNFTSRI</sequence>
<dbReference type="OrthoDB" id="3993625at2759"/>
<name>A0A9W6YZC3_AMBMO</name>
<organism evidence="3 4">
    <name type="scientific">Ambrosiozyma monospora</name>
    <name type="common">Yeast</name>
    <name type="synonym">Endomycopsis monosporus</name>
    <dbReference type="NCBI Taxonomy" id="43982"/>
    <lineage>
        <taxon>Eukaryota</taxon>
        <taxon>Fungi</taxon>
        <taxon>Dikarya</taxon>
        <taxon>Ascomycota</taxon>
        <taxon>Saccharomycotina</taxon>
        <taxon>Pichiomycetes</taxon>
        <taxon>Pichiales</taxon>
        <taxon>Pichiaceae</taxon>
        <taxon>Ambrosiozyma</taxon>
    </lineage>
</organism>
<accession>A0A9W6YZC3</accession>
<feature type="region of interest" description="Disordered" evidence="2">
    <location>
        <begin position="73"/>
        <end position="128"/>
    </location>
</feature>
<feature type="coiled-coil region" evidence="1">
    <location>
        <begin position="499"/>
        <end position="526"/>
    </location>
</feature>
<comment type="caution">
    <text evidence="3">The sequence shown here is derived from an EMBL/GenBank/DDBJ whole genome shotgun (WGS) entry which is preliminary data.</text>
</comment>
<keyword evidence="1" id="KW-0175">Coiled coil</keyword>
<protein>
    <submittedName>
        <fullName evidence="3">Unnamed protein product</fullName>
    </submittedName>
</protein>
<feature type="compositionally biased region" description="Low complexity" evidence="2">
    <location>
        <begin position="266"/>
        <end position="282"/>
    </location>
</feature>
<evidence type="ECO:0000313" key="4">
    <source>
        <dbReference type="Proteomes" id="UP001165063"/>
    </source>
</evidence>
<proteinExistence type="predicted"/>
<feature type="coiled-coil region" evidence="1">
    <location>
        <begin position="408"/>
        <end position="453"/>
    </location>
</feature>
<feature type="compositionally biased region" description="Basic and acidic residues" evidence="2">
    <location>
        <begin position="1"/>
        <end position="10"/>
    </location>
</feature>
<evidence type="ECO:0000256" key="1">
    <source>
        <dbReference type="SAM" id="Coils"/>
    </source>
</evidence>
<reference evidence="3" key="1">
    <citation type="submission" date="2023-04" db="EMBL/GenBank/DDBJ databases">
        <title>Ambrosiozyma monospora NBRC 1965.</title>
        <authorList>
            <person name="Ichikawa N."/>
            <person name="Sato H."/>
            <person name="Tonouchi N."/>
        </authorList>
    </citation>
    <scope>NUCLEOTIDE SEQUENCE</scope>
    <source>
        <strain evidence="3">NBRC 1965</strain>
    </source>
</reference>
<feature type="compositionally biased region" description="Polar residues" evidence="2">
    <location>
        <begin position="103"/>
        <end position="115"/>
    </location>
</feature>
<feature type="region of interest" description="Disordered" evidence="2">
    <location>
        <begin position="39"/>
        <end position="61"/>
    </location>
</feature>
<gene>
    <name evidence="3" type="ORF">Amon01_000541700</name>
</gene>
<feature type="coiled-coil region" evidence="1">
    <location>
        <begin position="576"/>
        <end position="669"/>
    </location>
</feature>
<dbReference type="EMBL" id="BSXU01002994">
    <property type="protein sequence ID" value="GMG39521.1"/>
    <property type="molecule type" value="Genomic_DNA"/>
</dbReference>
<evidence type="ECO:0000313" key="3">
    <source>
        <dbReference type="EMBL" id="GMG39521.1"/>
    </source>
</evidence>
<feature type="compositionally biased region" description="Low complexity" evidence="2">
    <location>
        <begin position="86"/>
        <end position="102"/>
    </location>
</feature>
<dbReference type="AlphaFoldDB" id="A0A9W6YZC3"/>
<evidence type="ECO:0000256" key="2">
    <source>
        <dbReference type="SAM" id="MobiDB-lite"/>
    </source>
</evidence>
<feature type="region of interest" description="Disordered" evidence="2">
    <location>
        <begin position="261"/>
        <end position="283"/>
    </location>
</feature>
<feature type="compositionally biased region" description="Low complexity" evidence="2">
    <location>
        <begin position="45"/>
        <end position="61"/>
    </location>
</feature>
<keyword evidence="4" id="KW-1185">Reference proteome</keyword>
<dbReference type="Proteomes" id="UP001165063">
    <property type="component" value="Unassembled WGS sequence"/>
</dbReference>